<organism evidence="1 2">
    <name type="scientific">Nitrolancea hollandica Lb</name>
    <dbReference type="NCBI Taxonomy" id="1129897"/>
    <lineage>
        <taxon>Bacteria</taxon>
        <taxon>Pseudomonadati</taxon>
        <taxon>Thermomicrobiota</taxon>
        <taxon>Thermomicrobia</taxon>
        <taxon>Sphaerobacterales</taxon>
        <taxon>Sphaerobacterineae</taxon>
        <taxon>Sphaerobacteraceae</taxon>
        <taxon>Nitrolancea</taxon>
    </lineage>
</organism>
<evidence type="ECO:0000313" key="1">
    <source>
        <dbReference type="EMBL" id="CCF85441.1"/>
    </source>
</evidence>
<dbReference type="Proteomes" id="UP000004221">
    <property type="component" value="Unassembled WGS sequence"/>
</dbReference>
<gene>
    <name evidence="1" type="ORF">NITHO_4990006</name>
</gene>
<dbReference type="AlphaFoldDB" id="I4EL79"/>
<protein>
    <submittedName>
        <fullName evidence="1">Uncharacterized protein</fullName>
    </submittedName>
</protein>
<dbReference type="EMBL" id="CAGS01000444">
    <property type="protein sequence ID" value="CCF85441.1"/>
    <property type="molecule type" value="Genomic_DNA"/>
</dbReference>
<proteinExistence type="predicted"/>
<keyword evidence="2" id="KW-1185">Reference proteome</keyword>
<dbReference type="RefSeq" id="WP_008480344.1">
    <property type="nucleotide sequence ID" value="NZ_CAGS01000444.1"/>
</dbReference>
<evidence type="ECO:0000313" key="2">
    <source>
        <dbReference type="Proteomes" id="UP000004221"/>
    </source>
</evidence>
<name>I4EL79_9BACT</name>
<sequence length="91" mass="10449">MAQISEILPPARQWQLAILARTPAQLARTFAAFAGQFANRSEFDALAREVSDLYDVEGSSRFRRQLDRRLCDRYHDPVAWDVTPDARDRPS</sequence>
<reference evidence="1 2" key="1">
    <citation type="journal article" date="2012" name="ISME J.">
        <title>Nitrification expanded: discovery, physiology and genomics of a nitrite-oxidizing bacterium from the phylum Chloroflexi.</title>
        <authorList>
            <person name="Sorokin D.Y."/>
            <person name="Lucker S."/>
            <person name="Vejmelkova D."/>
            <person name="Kostrikina N.A."/>
            <person name="Kleerebezem R."/>
            <person name="Rijpstra W.I."/>
            <person name="Damste J.S."/>
            <person name="Le Paslier D."/>
            <person name="Muyzer G."/>
            <person name="Wagner M."/>
            <person name="van Loosdrecht M.C."/>
            <person name="Daims H."/>
        </authorList>
    </citation>
    <scope>NUCLEOTIDE SEQUENCE [LARGE SCALE GENOMIC DNA]</scope>
    <source>
        <strain evidence="2">none</strain>
    </source>
</reference>
<comment type="caution">
    <text evidence="1">The sequence shown here is derived from an EMBL/GenBank/DDBJ whole genome shotgun (WGS) entry which is preliminary data.</text>
</comment>
<accession>I4EL79</accession>